<dbReference type="PANTHER" id="PTHR31157:SF1">
    <property type="entry name" value="SCP DOMAIN-CONTAINING PROTEIN"/>
    <property type="match status" value="1"/>
</dbReference>
<reference evidence="5 6" key="1">
    <citation type="submission" date="2016-09" db="EMBL/GenBank/DDBJ databases">
        <title>Complete genome sequencing of Streptomyces lydicus 103 and metabolic pathways analysis of antibiotic biosynthesis.</title>
        <authorList>
            <person name="Jia N."/>
            <person name="Ding M.-Z."/>
            <person name="Gao F."/>
            <person name="Yuan Y.-J."/>
        </authorList>
    </citation>
    <scope>NUCLEOTIDE SEQUENCE [LARGE SCALE GENOMIC DNA]</scope>
    <source>
        <strain evidence="5 6">103</strain>
    </source>
</reference>
<dbReference type="PANTHER" id="PTHR31157">
    <property type="entry name" value="SCP DOMAIN-CONTAINING PROTEIN"/>
    <property type="match status" value="1"/>
</dbReference>
<dbReference type="InterPro" id="IPR014044">
    <property type="entry name" value="CAP_dom"/>
</dbReference>
<proteinExistence type="inferred from homology"/>
<dbReference type="Pfam" id="PF04542">
    <property type="entry name" value="Sigma70_r2"/>
    <property type="match status" value="1"/>
</dbReference>
<feature type="region of interest" description="Disordered" evidence="2">
    <location>
        <begin position="364"/>
        <end position="418"/>
    </location>
</feature>
<dbReference type="InterPro" id="IPR035940">
    <property type="entry name" value="CAP_sf"/>
</dbReference>
<dbReference type="GO" id="GO:0016987">
    <property type="term" value="F:sigma factor activity"/>
    <property type="evidence" value="ECO:0007669"/>
    <property type="project" value="UniProtKB-KW"/>
</dbReference>
<feature type="compositionally biased region" description="Low complexity" evidence="2">
    <location>
        <begin position="364"/>
        <end position="381"/>
    </location>
</feature>
<dbReference type="Gene3D" id="1.10.1740.10">
    <property type="match status" value="1"/>
</dbReference>
<dbReference type="KEGG" id="slc:SL103_33840"/>
<keyword evidence="1" id="KW-0805">Transcription regulation</keyword>
<evidence type="ECO:0000313" key="6">
    <source>
        <dbReference type="Proteomes" id="UP000094094"/>
    </source>
</evidence>
<feature type="region of interest" description="Disordered" evidence="2">
    <location>
        <begin position="280"/>
        <end position="320"/>
    </location>
</feature>
<organism evidence="5 6">
    <name type="scientific">Streptomyces lydicus</name>
    <dbReference type="NCBI Taxonomy" id="47763"/>
    <lineage>
        <taxon>Bacteria</taxon>
        <taxon>Bacillati</taxon>
        <taxon>Actinomycetota</taxon>
        <taxon>Actinomycetes</taxon>
        <taxon>Kitasatosporales</taxon>
        <taxon>Streptomycetaceae</taxon>
        <taxon>Streptomyces</taxon>
    </lineage>
</organism>
<dbReference type="InterPro" id="IPR013325">
    <property type="entry name" value="RNA_pol_sigma_r2"/>
</dbReference>
<dbReference type="CDD" id="cd05379">
    <property type="entry name" value="CAP_bacterial"/>
    <property type="match status" value="1"/>
</dbReference>
<feature type="domain" description="RNA polymerase sigma-70 region 2" evidence="4">
    <location>
        <begin position="24"/>
        <end position="90"/>
    </location>
</feature>
<keyword evidence="1" id="KW-0238">DNA-binding</keyword>
<feature type="compositionally biased region" description="Basic residues" evidence="2">
    <location>
        <begin position="307"/>
        <end position="318"/>
    </location>
</feature>
<evidence type="ECO:0000259" key="3">
    <source>
        <dbReference type="Pfam" id="PF00188"/>
    </source>
</evidence>
<gene>
    <name evidence="5" type="ORF">SL103_33840</name>
</gene>
<dbReference type="AlphaFoldDB" id="A0A1D7VV08"/>
<dbReference type="Proteomes" id="UP000094094">
    <property type="component" value="Chromosome"/>
</dbReference>
<keyword evidence="1" id="KW-0731">Sigma factor</keyword>
<dbReference type="GO" id="GO:0003677">
    <property type="term" value="F:DNA binding"/>
    <property type="evidence" value="ECO:0007669"/>
    <property type="project" value="UniProtKB-KW"/>
</dbReference>
<dbReference type="PROSITE" id="PS01063">
    <property type="entry name" value="SIGMA70_ECF"/>
    <property type="match status" value="1"/>
</dbReference>
<dbReference type="InterPro" id="IPR007627">
    <property type="entry name" value="RNA_pol_sigma70_r2"/>
</dbReference>
<dbReference type="RefSeq" id="WP_069572783.1">
    <property type="nucleotide sequence ID" value="NZ_CP017157.1"/>
</dbReference>
<dbReference type="InterPro" id="IPR000838">
    <property type="entry name" value="RNA_pol_sigma70_ECF_CS"/>
</dbReference>
<comment type="similarity">
    <text evidence="1">Belongs to the sigma-70 factor family. ECF subfamily.</text>
</comment>
<protein>
    <recommendedName>
        <fullName evidence="1">RNA polymerase sigma factor</fullName>
    </recommendedName>
</protein>
<sequence>MTPEREAAVTAAAQAGDQQAQDELVAGYLPLVYNIVGRALHGHADVDDVVQETMLRVLDGLPDVRKPHRFRSWLVSVTMNEIRRHWRGKQTSVADAGVDEVAELADPGADFVDLTIIRLGLSGQRQEVAEATRWLDEGDRALLSLWWLETAGELTRSEVAAALKLPARFVAVRVQRMKAQLETARSVVRALSATSRCPRLEPVVARWDGVPSALWRKRISRHVRDCRACSGRRSGLIPAQSLLVGIALVPPGAAVAWSAAQAGQETTACGAAVQLTGVRGGKSATVRPPGGRHAVHRPTGRGGSRSGGHRRPRVRPRGTHLLAGSAAVTAAATVISVSFGSTDGARKTDSKPGAVAAVQVEAAPVTSTPPLAPSPSATRRPVASPSRKPTVAPRAAAPSPTHPTSTPSSTPRPQAPADAVQQVLALINRARAAHGLPAYTLTTGLTRSATAHNTAMDNGCGMSHQCPGEAPLGDRETAAGVKWGAAGENIGQATAGPDAQQIAQAAVSLTQDMLNEKPPNDGHRRNILSSTFTHVGIAVHRNPNGTVWLTHDFSD</sequence>
<dbReference type="NCBIfam" id="TIGR02937">
    <property type="entry name" value="sigma70-ECF"/>
    <property type="match status" value="1"/>
</dbReference>
<evidence type="ECO:0000256" key="1">
    <source>
        <dbReference type="RuleBase" id="RU000716"/>
    </source>
</evidence>
<accession>A0A1D7VV08</accession>
<dbReference type="SUPFAM" id="SSF88946">
    <property type="entry name" value="Sigma2 domain of RNA polymerase sigma factors"/>
    <property type="match status" value="1"/>
</dbReference>
<feature type="compositionally biased region" description="Low complexity" evidence="2">
    <location>
        <begin position="392"/>
        <end position="417"/>
    </location>
</feature>
<dbReference type="InterPro" id="IPR014284">
    <property type="entry name" value="RNA_pol_sigma-70_dom"/>
</dbReference>
<evidence type="ECO:0000256" key="2">
    <source>
        <dbReference type="SAM" id="MobiDB-lite"/>
    </source>
</evidence>
<dbReference type="Pfam" id="PF00188">
    <property type="entry name" value="CAP"/>
    <property type="match status" value="1"/>
</dbReference>
<keyword evidence="1" id="KW-0804">Transcription</keyword>
<dbReference type="SUPFAM" id="SSF55797">
    <property type="entry name" value="PR-1-like"/>
    <property type="match status" value="1"/>
</dbReference>
<name>A0A1D7VV08_9ACTN</name>
<dbReference type="OrthoDB" id="8611574at2"/>
<dbReference type="GO" id="GO:0006352">
    <property type="term" value="P:DNA-templated transcription initiation"/>
    <property type="evidence" value="ECO:0007669"/>
    <property type="project" value="InterPro"/>
</dbReference>
<dbReference type="Gene3D" id="3.40.33.10">
    <property type="entry name" value="CAP"/>
    <property type="match status" value="1"/>
</dbReference>
<dbReference type="EMBL" id="CP017157">
    <property type="protein sequence ID" value="AOP50580.1"/>
    <property type="molecule type" value="Genomic_DNA"/>
</dbReference>
<evidence type="ECO:0000313" key="5">
    <source>
        <dbReference type="EMBL" id="AOP50580.1"/>
    </source>
</evidence>
<keyword evidence="6" id="KW-1185">Reference proteome</keyword>
<evidence type="ECO:0000259" key="4">
    <source>
        <dbReference type="Pfam" id="PF04542"/>
    </source>
</evidence>
<feature type="domain" description="SCP" evidence="3">
    <location>
        <begin position="424"/>
        <end position="549"/>
    </location>
</feature>